<feature type="transmembrane region" description="Helical" evidence="2">
    <location>
        <begin position="193"/>
        <end position="217"/>
    </location>
</feature>
<keyword evidence="2" id="KW-0812">Transmembrane</keyword>
<feature type="transmembrane region" description="Helical" evidence="2">
    <location>
        <begin position="151"/>
        <end position="173"/>
    </location>
</feature>
<dbReference type="PANTHER" id="PTHR40465">
    <property type="entry name" value="CHROMOSOME 1, WHOLE GENOME SHOTGUN SEQUENCE"/>
    <property type="match status" value="1"/>
</dbReference>
<gene>
    <name evidence="3" type="ORF">O181_039448</name>
</gene>
<comment type="caution">
    <text evidence="3">The sequence shown here is derived from an EMBL/GenBank/DDBJ whole genome shotgun (WGS) entry which is preliminary data.</text>
</comment>
<dbReference type="AlphaFoldDB" id="A0A9Q3HBZ8"/>
<feature type="transmembrane region" description="Helical" evidence="2">
    <location>
        <begin position="84"/>
        <end position="103"/>
    </location>
</feature>
<feature type="transmembrane region" description="Helical" evidence="2">
    <location>
        <begin position="223"/>
        <end position="245"/>
    </location>
</feature>
<evidence type="ECO:0000256" key="1">
    <source>
        <dbReference type="SAM" id="MobiDB-lite"/>
    </source>
</evidence>
<feature type="transmembrane region" description="Helical" evidence="2">
    <location>
        <begin position="115"/>
        <end position="139"/>
    </location>
</feature>
<evidence type="ECO:0000313" key="3">
    <source>
        <dbReference type="EMBL" id="MBW0499733.1"/>
    </source>
</evidence>
<organism evidence="3 4">
    <name type="scientific">Austropuccinia psidii MF-1</name>
    <dbReference type="NCBI Taxonomy" id="1389203"/>
    <lineage>
        <taxon>Eukaryota</taxon>
        <taxon>Fungi</taxon>
        <taxon>Dikarya</taxon>
        <taxon>Basidiomycota</taxon>
        <taxon>Pucciniomycotina</taxon>
        <taxon>Pucciniomycetes</taxon>
        <taxon>Pucciniales</taxon>
        <taxon>Sphaerophragmiaceae</taxon>
        <taxon>Austropuccinia</taxon>
    </lineage>
</organism>
<feature type="region of interest" description="Disordered" evidence="1">
    <location>
        <begin position="303"/>
        <end position="338"/>
    </location>
</feature>
<proteinExistence type="predicted"/>
<name>A0A9Q3HBZ8_9BASI</name>
<sequence>MNLISDLFSSFSIIIRQTVTLGINIGLLICYRKGLKQHSSRQNLALFTLMIISMIYSLICQYAIWSWFVQPLDSDKKSTLWPHAASPIFSGILIWGVELILTHRAYIISERKNRIIPVLLVCLAFAQLVFCACRSMEILGMKKFSLPYSEFYMYPFWISFVSVTDIVICLFSFHVLNRTQFCFDHSKNICTRFIILAPQIHLLAALLSQTNLGLFLLRKDGTYLIIDLCLGNCHLFSMLNAIYITRIDENNLADKRASGSRKSRNITITDLSINIPMNPLSARLSRNRLSADWAETFVNGMETTSRAGSEPTIKESSSSAASFSGSRSSNLKAFRPIR</sequence>
<keyword evidence="2" id="KW-0472">Membrane</keyword>
<feature type="compositionally biased region" description="Low complexity" evidence="1">
    <location>
        <begin position="316"/>
        <end position="329"/>
    </location>
</feature>
<reference evidence="3" key="1">
    <citation type="submission" date="2021-03" db="EMBL/GenBank/DDBJ databases">
        <title>Draft genome sequence of rust myrtle Austropuccinia psidii MF-1, a brazilian biotype.</title>
        <authorList>
            <person name="Quecine M.C."/>
            <person name="Pachon D.M.R."/>
            <person name="Bonatelli M.L."/>
            <person name="Correr F.H."/>
            <person name="Franceschini L.M."/>
            <person name="Leite T.F."/>
            <person name="Margarido G.R.A."/>
            <person name="Almeida C.A."/>
            <person name="Ferrarezi J.A."/>
            <person name="Labate C.A."/>
        </authorList>
    </citation>
    <scope>NUCLEOTIDE SEQUENCE</scope>
    <source>
        <strain evidence="3">MF-1</strain>
    </source>
</reference>
<keyword evidence="2" id="KW-1133">Transmembrane helix</keyword>
<accession>A0A9Q3HBZ8</accession>
<dbReference type="OrthoDB" id="2499013at2759"/>
<dbReference type="Proteomes" id="UP000765509">
    <property type="component" value="Unassembled WGS sequence"/>
</dbReference>
<dbReference type="EMBL" id="AVOT02015421">
    <property type="protein sequence ID" value="MBW0499733.1"/>
    <property type="molecule type" value="Genomic_DNA"/>
</dbReference>
<dbReference type="PANTHER" id="PTHR40465:SF1">
    <property type="entry name" value="DUF6534 DOMAIN-CONTAINING PROTEIN"/>
    <property type="match status" value="1"/>
</dbReference>
<evidence type="ECO:0000313" key="4">
    <source>
        <dbReference type="Proteomes" id="UP000765509"/>
    </source>
</evidence>
<keyword evidence="4" id="KW-1185">Reference proteome</keyword>
<evidence type="ECO:0000256" key="2">
    <source>
        <dbReference type="SAM" id="Phobius"/>
    </source>
</evidence>
<protein>
    <submittedName>
        <fullName evidence="3">Uncharacterized protein</fullName>
    </submittedName>
</protein>
<feature type="transmembrane region" description="Helical" evidence="2">
    <location>
        <begin position="43"/>
        <end position="64"/>
    </location>
</feature>
<feature type="transmembrane region" description="Helical" evidence="2">
    <location>
        <begin position="13"/>
        <end position="31"/>
    </location>
</feature>